<organism evidence="2 3">
    <name type="scientific">Halomonas tibetensis</name>
    <dbReference type="NCBI Taxonomy" id="2259590"/>
    <lineage>
        <taxon>Bacteria</taxon>
        <taxon>Pseudomonadati</taxon>
        <taxon>Pseudomonadota</taxon>
        <taxon>Gammaproteobacteria</taxon>
        <taxon>Oceanospirillales</taxon>
        <taxon>Halomonadaceae</taxon>
        <taxon>Halomonas</taxon>
    </lineage>
</organism>
<reference evidence="3" key="1">
    <citation type="journal article" date="2019" name="Int. J. Syst. Evol. Microbiol.">
        <title>The Global Catalogue of Microorganisms (GCM) 10K type strain sequencing project: providing services to taxonomists for standard genome sequencing and annotation.</title>
        <authorList>
            <consortium name="The Broad Institute Genomics Platform"/>
            <consortium name="The Broad Institute Genome Sequencing Center for Infectious Disease"/>
            <person name="Wu L."/>
            <person name="Ma J."/>
        </authorList>
    </citation>
    <scope>NUCLEOTIDE SEQUENCE [LARGE SCALE GENOMIC DNA]</scope>
    <source>
        <strain evidence="3">KCTC 52660</strain>
    </source>
</reference>
<dbReference type="InterPro" id="IPR036411">
    <property type="entry name" value="TorD-like_sf"/>
</dbReference>
<dbReference type="Pfam" id="PF02613">
    <property type="entry name" value="Nitrate_red_del"/>
    <property type="match status" value="1"/>
</dbReference>
<dbReference type="PANTHER" id="PTHR34227">
    <property type="entry name" value="CHAPERONE PROTEIN YCDY"/>
    <property type="match status" value="1"/>
</dbReference>
<accession>A0ABV7B0S2</accession>
<dbReference type="Gene3D" id="1.10.3480.10">
    <property type="entry name" value="TorD-like"/>
    <property type="match status" value="1"/>
</dbReference>
<protein>
    <submittedName>
        <fullName evidence="2">Molecular chaperone</fullName>
    </submittedName>
</protein>
<dbReference type="RefSeq" id="WP_379753217.1">
    <property type="nucleotide sequence ID" value="NZ_JBHRSQ010000004.1"/>
</dbReference>
<gene>
    <name evidence="2" type="ORF">ACFODV_00860</name>
</gene>
<dbReference type="PANTHER" id="PTHR34227:SF11">
    <property type="entry name" value="CHAPERONE PROTEIN TORD"/>
    <property type="match status" value="1"/>
</dbReference>
<comment type="caution">
    <text evidence="2">The sequence shown here is derived from an EMBL/GenBank/DDBJ whole genome shotgun (WGS) entry which is preliminary data.</text>
</comment>
<dbReference type="InterPro" id="IPR050289">
    <property type="entry name" value="TorD/DmsD_chaperones"/>
</dbReference>
<evidence type="ECO:0000256" key="1">
    <source>
        <dbReference type="ARBA" id="ARBA00023186"/>
    </source>
</evidence>
<keyword evidence="3" id="KW-1185">Reference proteome</keyword>
<keyword evidence="1" id="KW-0143">Chaperone</keyword>
<dbReference type="InterPro" id="IPR020945">
    <property type="entry name" value="DMSO/NO3_reduct_chaperone"/>
</dbReference>
<sequence>MPQSLPASDRAHLLAWLSSVFLREPDAKVVGLLGADESDQAVAELNNMPALADETQAMLSALRALRSREGSDANAALALAGRFGTLFLGAGGPMAAHPYASIYEEGRTHGAATERTASFLSAHGLSVGDGVPEPSDHLGIQLAALAALSEREVTEDDALSAELHRAQIVFVEAEMRPWLGTFRDRVIRDDPDGYYAAAARLTEAALNEFYAPPGTN</sequence>
<dbReference type="Proteomes" id="UP001595386">
    <property type="component" value="Unassembled WGS sequence"/>
</dbReference>
<evidence type="ECO:0000313" key="2">
    <source>
        <dbReference type="EMBL" id="MFC2990581.1"/>
    </source>
</evidence>
<proteinExistence type="predicted"/>
<dbReference type="SUPFAM" id="SSF89155">
    <property type="entry name" value="TorD-like"/>
    <property type="match status" value="1"/>
</dbReference>
<dbReference type="EMBL" id="JBHRSQ010000004">
    <property type="protein sequence ID" value="MFC2990581.1"/>
    <property type="molecule type" value="Genomic_DNA"/>
</dbReference>
<evidence type="ECO:0000313" key="3">
    <source>
        <dbReference type="Proteomes" id="UP001595386"/>
    </source>
</evidence>
<name>A0ABV7B0S2_9GAMM</name>